<protein>
    <submittedName>
        <fullName evidence="1">Uncharacterized protein</fullName>
    </submittedName>
</protein>
<gene>
    <name evidence="1" type="ORF">PROFUN_04311</name>
</gene>
<accession>A0A2P6NV41</accession>
<name>A0A2P6NV41_9EUKA</name>
<sequence length="86" mass="9477">MAVKQSNTTGLSSCELPYGTRAGLGQLPTPSGLRDHHHPSKTLNHIRRIAIPPPQHLNSPISFLLLFFGPPHWTAEFKVNSWPAMA</sequence>
<dbReference type="EMBL" id="MDYQ01000017">
    <property type="protein sequence ID" value="PRP87837.1"/>
    <property type="molecule type" value="Genomic_DNA"/>
</dbReference>
<comment type="caution">
    <text evidence="1">The sequence shown here is derived from an EMBL/GenBank/DDBJ whole genome shotgun (WGS) entry which is preliminary data.</text>
</comment>
<keyword evidence="2" id="KW-1185">Reference proteome</keyword>
<dbReference type="Proteomes" id="UP000241769">
    <property type="component" value="Unassembled WGS sequence"/>
</dbReference>
<proteinExistence type="predicted"/>
<evidence type="ECO:0000313" key="1">
    <source>
        <dbReference type="EMBL" id="PRP87837.1"/>
    </source>
</evidence>
<evidence type="ECO:0000313" key="2">
    <source>
        <dbReference type="Proteomes" id="UP000241769"/>
    </source>
</evidence>
<dbReference type="InParanoid" id="A0A2P6NV41"/>
<organism evidence="1 2">
    <name type="scientific">Planoprotostelium fungivorum</name>
    <dbReference type="NCBI Taxonomy" id="1890364"/>
    <lineage>
        <taxon>Eukaryota</taxon>
        <taxon>Amoebozoa</taxon>
        <taxon>Evosea</taxon>
        <taxon>Variosea</taxon>
        <taxon>Cavosteliida</taxon>
        <taxon>Cavosteliaceae</taxon>
        <taxon>Planoprotostelium</taxon>
    </lineage>
</organism>
<reference evidence="1 2" key="1">
    <citation type="journal article" date="2018" name="Genome Biol. Evol.">
        <title>Multiple Roots of Fruiting Body Formation in Amoebozoa.</title>
        <authorList>
            <person name="Hillmann F."/>
            <person name="Forbes G."/>
            <person name="Novohradska S."/>
            <person name="Ferling I."/>
            <person name="Riege K."/>
            <person name="Groth M."/>
            <person name="Westermann M."/>
            <person name="Marz M."/>
            <person name="Spaller T."/>
            <person name="Winckler T."/>
            <person name="Schaap P."/>
            <person name="Glockner G."/>
        </authorList>
    </citation>
    <scope>NUCLEOTIDE SEQUENCE [LARGE SCALE GENOMIC DNA]</scope>
    <source>
        <strain evidence="1 2">Jena</strain>
    </source>
</reference>
<dbReference type="AlphaFoldDB" id="A0A2P6NV41"/>